<dbReference type="Pfam" id="PF02190">
    <property type="entry name" value="LON_substr_bdg"/>
    <property type="match status" value="1"/>
</dbReference>
<evidence type="ECO:0000259" key="2">
    <source>
        <dbReference type="PROSITE" id="PS51787"/>
    </source>
</evidence>
<organism evidence="3 4">
    <name type="scientific">Hydrogenophaga defluvii</name>
    <dbReference type="NCBI Taxonomy" id="249410"/>
    <lineage>
        <taxon>Bacteria</taxon>
        <taxon>Pseudomonadati</taxon>
        <taxon>Pseudomonadota</taxon>
        <taxon>Betaproteobacteria</taxon>
        <taxon>Burkholderiales</taxon>
        <taxon>Comamonadaceae</taxon>
        <taxon>Hydrogenophaga</taxon>
    </lineage>
</organism>
<dbReference type="Proteomes" id="UP001596457">
    <property type="component" value="Unassembled WGS sequence"/>
</dbReference>
<keyword evidence="1" id="KW-0812">Transmembrane</keyword>
<dbReference type="InterPro" id="IPR046336">
    <property type="entry name" value="Lon_prtase_N_sf"/>
</dbReference>
<dbReference type="PANTHER" id="PTHR46732">
    <property type="entry name" value="ATP-DEPENDENT PROTEASE LA (LON) DOMAIN PROTEIN"/>
    <property type="match status" value="1"/>
</dbReference>
<accession>A0ABW2S9M1</accession>
<proteinExistence type="predicted"/>
<evidence type="ECO:0000313" key="4">
    <source>
        <dbReference type="Proteomes" id="UP001596457"/>
    </source>
</evidence>
<dbReference type="Gene3D" id="2.30.130.40">
    <property type="entry name" value="LON domain-like"/>
    <property type="match status" value="1"/>
</dbReference>
<feature type="domain" description="Lon N-terminal" evidence="2">
    <location>
        <begin position="23"/>
        <end position="229"/>
    </location>
</feature>
<evidence type="ECO:0000256" key="1">
    <source>
        <dbReference type="SAM" id="Phobius"/>
    </source>
</evidence>
<reference evidence="4" key="1">
    <citation type="journal article" date="2019" name="Int. J. Syst. Evol. Microbiol.">
        <title>The Global Catalogue of Microorganisms (GCM) 10K type strain sequencing project: providing services to taxonomists for standard genome sequencing and annotation.</title>
        <authorList>
            <consortium name="The Broad Institute Genomics Platform"/>
            <consortium name="The Broad Institute Genome Sequencing Center for Infectious Disease"/>
            <person name="Wu L."/>
            <person name="Ma J."/>
        </authorList>
    </citation>
    <scope>NUCLEOTIDE SEQUENCE [LARGE SCALE GENOMIC DNA]</scope>
    <source>
        <strain evidence="4">CCUG 53903</strain>
    </source>
</reference>
<keyword evidence="1" id="KW-1133">Transmembrane helix</keyword>
<keyword evidence="4" id="KW-1185">Reference proteome</keyword>
<gene>
    <name evidence="3" type="ORF">ACFQU0_06220</name>
</gene>
<dbReference type="PROSITE" id="PS51787">
    <property type="entry name" value="LON_N"/>
    <property type="match status" value="1"/>
</dbReference>
<sequence length="231" mass="25909">MPRTRVRLRHNAASMPTDRATLPAALPLFPLGTVLFPGGWLPLQIFEVRYLDMVQRCHERGEPFGVVTLSEGHEVQQPARDGSPGFAPEAFSDIGTLAHIETLERPQPGLLVIGCRGGQRIRLHRREKLKHGLWMGDAEPLPADPAMGIPDDLDSLRELLLDLGRQLHAQHPDAFRHALEGDHWQDAGWVANRWCDFLPESNQVKQRLLALDNPLLRLELVGDLVDKLPRA</sequence>
<dbReference type="RefSeq" id="WP_382199298.1">
    <property type="nucleotide sequence ID" value="NZ_JBHTBZ010000013.1"/>
</dbReference>
<dbReference type="EMBL" id="JBHTBZ010000013">
    <property type="protein sequence ID" value="MFC7460021.1"/>
    <property type="molecule type" value="Genomic_DNA"/>
</dbReference>
<dbReference type="SUPFAM" id="SSF88697">
    <property type="entry name" value="PUA domain-like"/>
    <property type="match status" value="1"/>
</dbReference>
<evidence type="ECO:0000313" key="3">
    <source>
        <dbReference type="EMBL" id="MFC7460021.1"/>
    </source>
</evidence>
<comment type="caution">
    <text evidence="3">The sequence shown here is derived from an EMBL/GenBank/DDBJ whole genome shotgun (WGS) entry which is preliminary data.</text>
</comment>
<dbReference type="InterPro" id="IPR015947">
    <property type="entry name" value="PUA-like_sf"/>
</dbReference>
<dbReference type="PANTHER" id="PTHR46732:SF8">
    <property type="entry name" value="ATP-DEPENDENT PROTEASE LA (LON) DOMAIN PROTEIN"/>
    <property type="match status" value="1"/>
</dbReference>
<dbReference type="InterPro" id="IPR003111">
    <property type="entry name" value="Lon_prtase_N"/>
</dbReference>
<dbReference type="SMART" id="SM00464">
    <property type="entry name" value="LON"/>
    <property type="match status" value="1"/>
</dbReference>
<dbReference type="Gene3D" id="1.10.4060.10">
    <property type="entry name" value="BPP1347 like domain"/>
    <property type="match status" value="1"/>
</dbReference>
<name>A0ABW2S9M1_9BURK</name>
<feature type="transmembrane region" description="Helical" evidence="1">
    <location>
        <begin position="21"/>
        <end position="43"/>
    </location>
</feature>
<protein>
    <submittedName>
        <fullName evidence="3">LON peptidase substrate-binding domain-containing protein</fullName>
    </submittedName>
</protein>
<keyword evidence="1" id="KW-0472">Membrane</keyword>